<keyword evidence="2" id="KW-1185">Reference proteome</keyword>
<reference evidence="1 2" key="1">
    <citation type="journal article" date="2018" name="Front. Plant Sci.">
        <title>Red Clover (Trifolium pratense) and Zigzag Clover (T. medium) - A Picture of Genomic Similarities and Differences.</title>
        <authorList>
            <person name="Dluhosova J."/>
            <person name="Istvanek J."/>
            <person name="Nedelnik J."/>
            <person name="Repkova J."/>
        </authorList>
    </citation>
    <scope>NUCLEOTIDE SEQUENCE [LARGE SCALE GENOMIC DNA]</scope>
    <source>
        <strain evidence="2">cv. 10/8</strain>
        <tissue evidence="1">Leaf</tissue>
    </source>
</reference>
<organism evidence="1 2">
    <name type="scientific">Trifolium medium</name>
    <dbReference type="NCBI Taxonomy" id="97028"/>
    <lineage>
        <taxon>Eukaryota</taxon>
        <taxon>Viridiplantae</taxon>
        <taxon>Streptophyta</taxon>
        <taxon>Embryophyta</taxon>
        <taxon>Tracheophyta</taxon>
        <taxon>Spermatophyta</taxon>
        <taxon>Magnoliopsida</taxon>
        <taxon>eudicotyledons</taxon>
        <taxon>Gunneridae</taxon>
        <taxon>Pentapetalae</taxon>
        <taxon>rosids</taxon>
        <taxon>fabids</taxon>
        <taxon>Fabales</taxon>
        <taxon>Fabaceae</taxon>
        <taxon>Papilionoideae</taxon>
        <taxon>50 kb inversion clade</taxon>
        <taxon>NPAAA clade</taxon>
        <taxon>Hologalegina</taxon>
        <taxon>IRL clade</taxon>
        <taxon>Trifolieae</taxon>
        <taxon>Trifolium</taxon>
    </lineage>
</organism>
<evidence type="ECO:0000313" key="1">
    <source>
        <dbReference type="EMBL" id="MCI84075.1"/>
    </source>
</evidence>
<name>A0A392VB41_9FABA</name>
<accession>A0A392VB41</accession>
<protein>
    <submittedName>
        <fullName evidence="1">Uncharacterized protein</fullName>
    </submittedName>
</protein>
<feature type="non-terminal residue" evidence="1">
    <location>
        <position position="1"/>
    </location>
</feature>
<dbReference type="Proteomes" id="UP000265520">
    <property type="component" value="Unassembled WGS sequence"/>
</dbReference>
<dbReference type="EMBL" id="LXQA011082313">
    <property type="protein sequence ID" value="MCI84075.1"/>
    <property type="molecule type" value="Genomic_DNA"/>
</dbReference>
<proteinExistence type="predicted"/>
<sequence length="27" mass="3213">EDFYLKIDAAKFNSTKEFLKMPALTKY</sequence>
<dbReference type="AlphaFoldDB" id="A0A392VB41"/>
<evidence type="ECO:0000313" key="2">
    <source>
        <dbReference type="Proteomes" id="UP000265520"/>
    </source>
</evidence>
<comment type="caution">
    <text evidence="1">The sequence shown here is derived from an EMBL/GenBank/DDBJ whole genome shotgun (WGS) entry which is preliminary data.</text>
</comment>